<dbReference type="Proteomes" id="UP000660131">
    <property type="component" value="Unassembled WGS sequence"/>
</dbReference>
<organism evidence="1 2">
    <name type="scientific">Pseudomonas triticifolii</name>
    <dbReference type="NCBI Taxonomy" id="2762592"/>
    <lineage>
        <taxon>Bacteria</taxon>
        <taxon>Pseudomonadati</taxon>
        <taxon>Pseudomonadota</taxon>
        <taxon>Gammaproteobacteria</taxon>
        <taxon>Pseudomonadales</taxon>
        <taxon>Pseudomonadaceae</taxon>
        <taxon>Pseudomonas</taxon>
    </lineage>
</organism>
<protein>
    <recommendedName>
        <fullName evidence="3">Addiction module antidote protein</fullName>
    </recommendedName>
</protein>
<evidence type="ECO:0000313" key="1">
    <source>
        <dbReference type="EMBL" id="MBC3954545.1"/>
    </source>
</evidence>
<gene>
    <name evidence="1" type="ORF">H8S56_05960</name>
</gene>
<reference evidence="1 2" key="1">
    <citation type="submission" date="2020-08" db="EMBL/GenBank/DDBJ databases">
        <title>Putative novel bacterial strains isolated from necrotic wheat leaf tissues caused by Xanthomonas translucens.</title>
        <authorList>
            <person name="Tambong J.T."/>
        </authorList>
    </citation>
    <scope>NUCLEOTIDE SEQUENCE [LARGE SCALE GENOMIC DNA]</scope>
    <source>
        <strain evidence="1 2">DOAB 1067</strain>
    </source>
</reference>
<name>A0ABR7BC87_9PSED</name>
<evidence type="ECO:0000313" key="2">
    <source>
        <dbReference type="Proteomes" id="UP000660131"/>
    </source>
</evidence>
<evidence type="ECO:0008006" key="3">
    <source>
        <dbReference type="Google" id="ProtNLM"/>
    </source>
</evidence>
<accession>A0ABR7BC87</accession>
<dbReference type="RefSeq" id="WP_187518121.1">
    <property type="nucleotide sequence ID" value="NZ_JACONV010000002.1"/>
</dbReference>
<keyword evidence="2" id="KW-1185">Reference proteome</keyword>
<sequence>MKDRSHDEAMAELFQADPSYAGELLAEVVQDGSADELATLERQLSVAFAAREVNSTS</sequence>
<comment type="caution">
    <text evidence="1">The sequence shown here is derived from an EMBL/GenBank/DDBJ whole genome shotgun (WGS) entry which is preliminary data.</text>
</comment>
<proteinExistence type="predicted"/>
<dbReference type="EMBL" id="JACONV010000002">
    <property type="protein sequence ID" value="MBC3954545.1"/>
    <property type="molecule type" value="Genomic_DNA"/>
</dbReference>